<name>A0A0A8GZP4_9BACT</name>
<feature type="domain" description="RCK C-terminal" evidence="2">
    <location>
        <begin position="139"/>
        <end position="213"/>
    </location>
</feature>
<dbReference type="Pfam" id="PF02254">
    <property type="entry name" value="TrkA_N"/>
    <property type="match status" value="1"/>
</dbReference>
<dbReference type="InterPro" id="IPR003148">
    <property type="entry name" value="RCK_N"/>
</dbReference>
<gene>
    <name evidence="3" type="primary">ktrA</name>
    <name evidence="3" type="ORF">CINS_0126</name>
</gene>
<accession>A0A0A8GZP4</accession>
<proteinExistence type="predicted"/>
<evidence type="ECO:0000313" key="4">
    <source>
        <dbReference type="Proteomes" id="UP000031163"/>
    </source>
</evidence>
<dbReference type="GeneID" id="74430947"/>
<dbReference type="InterPro" id="IPR036721">
    <property type="entry name" value="RCK_C_sf"/>
</dbReference>
<evidence type="ECO:0000259" key="2">
    <source>
        <dbReference type="PROSITE" id="PS51202"/>
    </source>
</evidence>
<dbReference type="PROSITE" id="PS51201">
    <property type="entry name" value="RCK_N"/>
    <property type="match status" value="1"/>
</dbReference>
<dbReference type="PANTHER" id="PTHR43833">
    <property type="entry name" value="POTASSIUM CHANNEL PROTEIN 2-RELATED-RELATED"/>
    <property type="match status" value="1"/>
</dbReference>
<dbReference type="InterPro" id="IPR006037">
    <property type="entry name" value="RCK_C"/>
</dbReference>
<dbReference type="KEGG" id="cis:CINS_0126"/>
<dbReference type="SUPFAM" id="SSF116726">
    <property type="entry name" value="TrkA C-terminal domain-like"/>
    <property type="match status" value="1"/>
</dbReference>
<dbReference type="InterPro" id="IPR036291">
    <property type="entry name" value="NAD(P)-bd_dom_sf"/>
</dbReference>
<dbReference type="AlphaFoldDB" id="A0A0A8GZP4"/>
<dbReference type="STRING" id="1031564.CINS_0126"/>
<dbReference type="Gene3D" id="3.30.70.1450">
    <property type="entry name" value="Regulator of K+ conductance, C-terminal domain"/>
    <property type="match status" value="1"/>
</dbReference>
<sequence>MKKETYGIIGLGKFGSVLAKELIDQGKRVIVSDIDEESVKELQDHADFAYILDSTHTIALKEAGYANADVVILSIGENLESSILTFMALKEIGVKNIIAKANSSTHGQILSKLGVNKVIYPEKESAKRLAKILITNPKFEIIDLSANTIKVAKLLVDENLAGKTLQSIGQNLKVIAHKQHDTWSIMPNLETTAYLNDILMLLGTQEELNQYEY</sequence>
<feature type="domain" description="RCK N-terminal" evidence="1">
    <location>
        <begin position="3"/>
        <end position="119"/>
    </location>
</feature>
<dbReference type="PROSITE" id="PS51202">
    <property type="entry name" value="RCK_C"/>
    <property type="match status" value="1"/>
</dbReference>
<dbReference type="Proteomes" id="UP000031163">
    <property type="component" value="Chromosome"/>
</dbReference>
<dbReference type="SUPFAM" id="SSF51735">
    <property type="entry name" value="NAD(P)-binding Rossmann-fold domains"/>
    <property type="match status" value="1"/>
</dbReference>
<dbReference type="RefSeq" id="WP_039648970.1">
    <property type="nucleotide sequence ID" value="NZ_CP007770.1"/>
</dbReference>
<dbReference type="PANTHER" id="PTHR43833:SF7">
    <property type="entry name" value="KTR SYSTEM POTASSIUM UPTAKE PROTEIN C"/>
    <property type="match status" value="1"/>
</dbReference>
<dbReference type="InterPro" id="IPR050721">
    <property type="entry name" value="Trk_Ktr_HKT_K-transport"/>
</dbReference>
<dbReference type="Gene3D" id="3.40.50.720">
    <property type="entry name" value="NAD(P)-binding Rossmann-like Domain"/>
    <property type="match status" value="1"/>
</dbReference>
<dbReference type="HOGENOM" id="CLU_046525_3_0_7"/>
<dbReference type="GO" id="GO:0008324">
    <property type="term" value="F:monoatomic cation transmembrane transporter activity"/>
    <property type="evidence" value="ECO:0007669"/>
    <property type="project" value="InterPro"/>
</dbReference>
<organism evidence="3 4">
    <name type="scientific">Campylobacter insulaenigrae NCTC 12927</name>
    <dbReference type="NCBI Taxonomy" id="1031564"/>
    <lineage>
        <taxon>Bacteria</taxon>
        <taxon>Pseudomonadati</taxon>
        <taxon>Campylobacterota</taxon>
        <taxon>Epsilonproteobacteria</taxon>
        <taxon>Campylobacterales</taxon>
        <taxon>Campylobacteraceae</taxon>
        <taxon>Campylobacter</taxon>
    </lineage>
</organism>
<evidence type="ECO:0000259" key="1">
    <source>
        <dbReference type="PROSITE" id="PS51201"/>
    </source>
</evidence>
<dbReference type="GO" id="GO:0006813">
    <property type="term" value="P:potassium ion transport"/>
    <property type="evidence" value="ECO:0007669"/>
    <property type="project" value="InterPro"/>
</dbReference>
<reference evidence="3 4" key="1">
    <citation type="journal article" date="2014" name="Genome Biol. Evol.">
        <title>Comparative Genomics of the Campylobacter lari Group.</title>
        <authorList>
            <person name="Miller W.G."/>
            <person name="Yee E."/>
            <person name="Chapman M.H."/>
            <person name="Smith T.P."/>
            <person name="Bono J.L."/>
            <person name="Huynh S."/>
            <person name="Parker C.T."/>
            <person name="Vandamme P."/>
            <person name="Luong K."/>
            <person name="Korlach J."/>
        </authorList>
    </citation>
    <scope>NUCLEOTIDE SEQUENCE [LARGE SCALE GENOMIC DNA]</scope>
    <source>
        <strain evidence="3 4">NCTC 12927</strain>
    </source>
</reference>
<evidence type="ECO:0000313" key="3">
    <source>
        <dbReference type="EMBL" id="AJC87132.1"/>
    </source>
</evidence>
<dbReference type="EMBL" id="CP007770">
    <property type="protein sequence ID" value="AJC87132.1"/>
    <property type="molecule type" value="Genomic_DNA"/>
</dbReference>
<protein>
    <submittedName>
        <fullName evidence="3">Potassium transporter KtrAB, KtrA subunit</fullName>
    </submittedName>
</protein>